<organism evidence="1 2">
    <name type="scientific">Dictyocaulus viviparus</name>
    <name type="common">Bovine lungworm</name>
    <dbReference type="NCBI Taxonomy" id="29172"/>
    <lineage>
        <taxon>Eukaryota</taxon>
        <taxon>Metazoa</taxon>
        <taxon>Ecdysozoa</taxon>
        <taxon>Nematoda</taxon>
        <taxon>Chromadorea</taxon>
        <taxon>Rhabditida</taxon>
        <taxon>Rhabditina</taxon>
        <taxon>Rhabditomorpha</taxon>
        <taxon>Strongyloidea</taxon>
        <taxon>Metastrongylidae</taxon>
        <taxon>Dictyocaulus</taxon>
    </lineage>
</organism>
<dbReference type="InterPro" id="IPR018490">
    <property type="entry name" value="cNMP-bd_dom_sf"/>
</dbReference>
<sequence>MIGDVEISEQCSYMRLTTFTIITLCTLYKLTRMTPLLVMMLRERSVEMKLMRARIRLAVFNYLQHLVNEVKISRQLFSETAYKTARQEGKLFSMLVDGLLRLELRENAAEIDVIPVTKTRQAMRVMSYQFETILNSLKADGFMPADAKEKWDEVVSEVRDGADRILWIPNISFRDWLESVKWIRPLRESSRHNVVDLLSKVLSSSEVKRFECGTKITTEGRTMWFLKKGVCRITEWLPFKKCGHRYYDSYIVQGEFIGERNILQHEWTGTRLPLMWPKRRCEATTYCEMVEVSAETIEQLLKAEPAVYAIISNEIQAERLVIELRHARVQEECATTNFWTAFQSRGKSFTKPEHLKVPEGRVGIVGCWTQISLVAPRTAIDGCLHIKGPADLWVEPADPRAAGMVFFEKQSYDDAIKCLAHNSSNISFIHEGPSRKLRIVSAE</sequence>
<evidence type="ECO:0008006" key="3">
    <source>
        <dbReference type="Google" id="ProtNLM"/>
    </source>
</evidence>
<gene>
    <name evidence="1" type="ORF">DICVIV_08370</name>
</gene>
<accession>A0A0D8XM25</accession>
<dbReference type="OrthoDB" id="5858724at2759"/>
<dbReference type="EMBL" id="KN716399">
    <property type="protein sequence ID" value="KJH45600.1"/>
    <property type="molecule type" value="Genomic_DNA"/>
</dbReference>
<protein>
    <recommendedName>
        <fullName evidence="3">Cyclic nucleotide-binding domain protein</fullName>
    </recommendedName>
</protein>
<reference evidence="2" key="2">
    <citation type="journal article" date="2016" name="Sci. Rep.">
        <title>Dictyocaulus viviparus genome, variome and transcriptome elucidate lungworm biology and support future intervention.</title>
        <authorList>
            <person name="McNulty S.N."/>
            <person name="Strube C."/>
            <person name="Rosa B.A."/>
            <person name="Martin J.C."/>
            <person name="Tyagi R."/>
            <person name="Choi Y.J."/>
            <person name="Wang Q."/>
            <person name="Hallsworth Pepin K."/>
            <person name="Zhang X."/>
            <person name="Ozersky P."/>
            <person name="Wilson R.K."/>
            <person name="Sternberg P.W."/>
            <person name="Gasser R.B."/>
            <person name="Mitreva M."/>
        </authorList>
    </citation>
    <scope>NUCLEOTIDE SEQUENCE [LARGE SCALE GENOMIC DNA]</scope>
    <source>
        <strain evidence="2">HannoverDv2000</strain>
    </source>
</reference>
<dbReference type="SUPFAM" id="SSF51206">
    <property type="entry name" value="cAMP-binding domain-like"/>
    <property type="match status" value="1"/>
</dbReference>
<dbReference type="Gene3D" id="2.60.120.10">
    <property type="entry name" value="Jelly Rolls"/>
    <property type="match status" value="1"/>
</dbReference>
<dbReference type="InterPro" id="IPR014710">
    <property type="entry name" value="RmlC-like_jellyroll"/>
</dbReference>
<reference evidence="1 2" key="1">
    <citation type="submission" date="2013-11" db="EMBL/GenBank/DDBJ databases">
        <title>Draft genome of the bovine lungworm Dictyocaulus viviparus.</title>
        <authorList>
            <person name="Mitreva M."/>
        </authorList>
    </citation>
    <scope>NUCLEOTIDE SEQUENCE [LARGE SCALE GENOMIC DNA]</scope>
    <source>
        <strain evidence="1 2">HannoverDv2000</strain>
    </source>
</reference>
<dbReference type="STRING" id="29172.A0A0D8XM25"/>
<name>A0A0D8XM25_DICVI</name>
<evidence type="ECO:0000313" key="1">
    <source>
        <dbReference type="EMBL" id="KJH45600.1"/>
    </source>
</evidence>
<proteinExistence type="predicted"/>
<keyword evidence="2" id="KW-1185">Reference proteome</keyword>
<evidence type="ECO:0000313" key="2">
    <source>
        <dbReference type="Proteomes" id="UP000053766"/>
    </source>
</evidence>
<dbReference type="Proteomes" id="UP000053766">
    <property type="component" value="Unassembled WGS sequence"/>
</dbReference>
<dbReference type="AlphaFoldDB" id="A0A0D8XM25"/>